<evidence type="ECO:0000313" key="2">
    <source>
        <dbReference type="Proteomes" id="UP001202674"/>
    </source>
</evidence>
<proteinExistence type="predicted"/>
<keyword evidence="2" id="KW-1185">Reference proteome</keyword>
<comment type="caution">
    <text evidence="1">The sequence shown here is derived from an EMBL/GenBank/DDBJ whole genome shotgun (WGS) entry which is preliminary data.</text>
</comment>
<accession>A0AAE3FRR7</accession>
<reference evidence="1 2" key="1">
    <citation type="journal article" date="2022" name="Syst. Appl. Microbiol.">
        <title>Natronocalculus amylovorans gen. nov., sp. nov., and Natranaeroarchaeum aerophilus sp. nov., dominant culturable amylolytic natronoarchaea from hypersaline soda lakes in southwestern Siberia.</title>
        <authorList>
            <person name="Sorokin D.Y."/>
            <person name="Elcheninov A.G."/>
            <person name="Khizhniak T.V."/>
            <person name="Koenen M."/>
            <person name="Bale N.J."/>
            <person name="Damste J.S.S."/>
            <person name="Kublanov I.V."/>
        </authorList>
    </citation>
    <scope>NUCLEOTIDE SEQUENCE [LARGE SCALE GENOMIC DNA]</scope>
    <source>
        <strain evidence="1 2">AArc-St1-1</strain>
    </source>
</reference>
<dbReference type="RefSeq" id="WP_250597401.1">
    <property type="nucleotide sequence ID" value="NZ_JAKRVY010000007.1"/>
</dbReference>
<protein>
    <submittedName>
        <fullName evidence="1">Uncharacterized protein</fullName>
    </submittedName>
</protein>
<dbReference type="Proteomes" id="UP001202674">
    <property type="component" value="Unassembled WGS sequence"/>
</dbReference>
<gene>
    <name evidence="1" type="ORF">AArcSt11_12120</name>
</gene>
<dbReference type="EMBL" id="JAKRVY010000007">
    <property type="protein sequence ID" value="MCL9814397.1"/>
    <property type="molecule type" value="Genomic_DNA"/>
</dbReference>
<sequence length="79" mass="9302">MHDKTTRERQLKSEIRAVKEALVVVKEDNSHQYPQMVAQAEHILAQHDSEHLIQATEEALEAHLERLERDLQHVREGWD</sequence>
<dbReference type="AlphaFoldDB" id="A0AAE3FRR7"/>
<evidence type="ECO:0000313" key="1">
    <source>
        <dbReference type="EMBL" id="MCL9814397.1"/>
    </source>
</evidence>
<name>A0AAE3FRR7_9EURY</name>
<organism evidence="1 2">
    <name type="scientific">Natranaeroarchaeum aerophilus</name>
    <dbReference type="NCBI Taxonomy" id="2917711"/>
    <lineage>
        <taxon>Archaea</taxon>
        <taxon>Methanobacteriati</taxon>
        <taxon>Methanobacteriota</taxon>
        <taxon>Stenosarchaea group</taxon>
        <taxon>Halobacteria</taxon>
        <taxon>Halobacteriales</taxon>
        <taxon>Natronoarchaeaceae</taxon>
        <taxon>Natranaeroarchaeum</taxon>
    </lineage>
</organism>